<dbReference type="Proteomes" id="UP000516437">
    <property type="component" value="Chromosome 3"/>
</dbReference>
<gene>
    <name evidence="1" type="ORF">CJ030_MR3G011159</name>
</gene>
<reference evidence="1 2" key="1">
    <citation type="journal article" date="2019" name="Plant Biotechnol. J.">
        <title>The red bayberry genome and genetic basis of sex determination.</title>
        <authorList>
            <person name="Jia H.M."/>
            <person name="Jia H.J."/>
            <person name="Cai Q.L."/>
            <person name="Wang Y."/>
            <person name="Zhao H.B."/>
            <person name="Yang W.F."/>
            <person name="Wang G.Y."/>
            <person name="Li Y.H."/>
            <person name="Zhan D.L."/>
            <person name="Shen Y.T."/>
            <person name="Niu Q.F."/>
            <person name="Chang L."/>
            <person name="Qiu J."/>
            <person name="Zhao L."/>
            <person name="Xie H.B."/>
            <person name="Fu W.Y."/>
            <person name="Jin J."/>
            <person name="Li X.W."/>
            <person name="Jiao Y."/>
            <person name="Zhou C.C."/>
            <person name="Tu T."/>
            <person name="Chai C.Y."/>
            <person name="Gao J.L."/>
            <person name="Fan L.J."/>
            <person name="van de Weg E."/>
            <person name="Wang J.Y."/>
            <person name="Gao Z.S."/>
        </authorList>
    </citation>
    <scope>NUCLEOTIDE SEQUENCE [LARGE SCALE GENOMIC DNA]</scope>
    <source>
        <tissue evidence="1">Leaves</tissue>
    </source>
</reference>
<sequence length="135" mass="15304">MQKTLEGKEDEQEGTALSIWDCGSPLYDSYELVSFSHVIDRHLMALPHLGGSKHFISRFSHANNAVTSMESNAPRGNLKGSAMVATSLDKFDVIRKTWNGKMIMGSGREENPEKKKTWLPALFKRIGLWRKQKHM</sequence>
<keyword evidence="2" id="KW-1185">Reference proteome</keyword>
<dbReference type="EMBL" id="RXIC02000021">
    <property type="protein sequence ID" value="KAB1219581.1"/>
    <property type="molecule type" value="Genomic_DNA"/>
</dbReference>
<dbReference type="PANTHER" id="PTHR33978:SF18">
    <property type="entry name" value="OS01G0656300 PROTEIN"/>
    <property type="match status" value="1"/>
</dbReference>
<comment type="caution">
    <text evidence="1">The sequence shown here is derived from an EMBL/GenBank/DDBJ whole genome shotgun (WGS) entry which is preliminary data.</text>
</comment>
<evidence type="ECO:0000313" key="2">
    <source>
        <dbReference type="Proteomes" id="UP000516437"/>
    </source>
</evidence>
<accession>A0A6A1W2Z6</accession>
<dbReference type="OrthoDB" id="690771at2759"/>
<dbReference type="AlphaFoldDB" id="A0A6A1W2Z6"/>
<evidence type="ECO:0000313" key="1">
    <source>
        <dbReference type="EMBL" id="KAB1219581.1"/>
    </source>
</evidence>
<dbReference type="PANTHER" id="PTHR33978">
    <property type="entry name" value="SERINE/THREONINE-KINASE"/>
    <property type="match status" value="1"/>
</dbReference>
<proteinExistence type="predicted"/>
<organism evidence="1 2">
    <name type="scientific">Morella rubra</name>
    <name type="common">Chinese bayberry</name>
    <dbReference type="NCBI Taxonomy" id="262757"/>
    <lineage>
        <taxon>Eukaryota</taxon>
        <taxon>Viridiplantae</taxon>
        <taxon>Streptophyta</taxon>
        <taxon>Embryophyta</taxon>
        <taxon>Tracheophyta</taxon>
        <taxon>Spermatophyta</taxon>
        <taxon>Magnoliopsida</taxon>
        <taxon>eudicotyledons</taxon>
        <taxon>Gunneridae</taxon>
        <taxon>Pentapetalae</taxon>
        <taxon>rosids</taxon>
        <taxon>fabids</taxon>
        <taxon>Fagales</taxon>
        <taxon>Myricaceae</taxon>
        <taxon>Morella</taxon>
    </lineage>
</organism>
<name>A0A6A1W2Z6_9ROSI</name>
<protein>
    <submittedName>
        <fullName evidence="1">Uncharacterized protein</fullName>
    </submittedName>
</protein>